<evidence type="ECO:0000256" key="8">
    <source>
        <dbReference type="ARBA" id="ARBA00022777"/>
    </source>
</evidence>
<keyword evidence="11" id="KW-0324">Glycolysis</keyword>
<dbReference type="PANTHER" id="PTHR11406:SF0">
    <property type="entry name" value="PHOSPHOGLYCERATE KINASE"/>
    <property type="match status" value="1"/>
</dbReference>
<dbReference type="GO" id="GO:0005524">
    <property type="term" value="F:ATP binding"/>
    <property type="evidence" value="ECO:0007669"/>
    <property type="project" value="UniProtKB-KW"/>
</dbReference>
<proteinExistence type="inferred from homology"/>
<keyword evidence="9" id="KW-0067">ATP-binding</keyword>
<dbReference type="EMBL" id="JAVRJZ010000005">
    <property type="protein sequence ID" value="KAK2722481.1"/>
    <property type="molecule type" value="Genomic_DNA"/>
</dbReference>
<dbReference type="GO" id="GO:0043531">
    <property type="term" value="F:ADP binding"/>
    <property type="evidence" value="ECO:0007669"/>
    <property type="project" value="TreeGrafter"/>
</dbReference>
<keyword evidence="5" id="KW-0808">Transferase</keyword>
<accession>A0AA88I9K0</accession>
<evidence type="ECO:0000256" key="5">
    <source>
        <dbReference type="ARBA" id="ARBA00022679"/>
    </source>
</evidence>
<dbReference type="SUPFAM" id="SSF53748">
    <property type="entry name" value="Phosphoglycerate kinase"/>
    <property type="match status" value="1"/>
</dbReference>
<evidence type="ECO:0000256" key="2">
    <source>
        <dbReference type="ARBA" id="ARBA00004838"/>
    </source>
</evidence>
<comment type="cofactor">
    <cofactor evidence="1">
        <name>Mg(2+)</name>
        <dbReference type="ChEBI" id="CHEBI:18420"/>
    </cofactor>
</comment>
<keyword evidence="10" id="KW-0460">Magnesium</keyword>
<evidence type="ECO:0000313" key="13">
    <source>
        <dbReference type="Proteomes" id="UP001187531"/>
    </source>
</evidence>
<evidence type="ECO:0000313" key="12">
    <source>
        <dbReference type="EMBL" id="KAK2722481.1"/>
    </source>
</evidence>
<evidence type="ECO:0000256" key="3">
    <source>
        <dbReference type="ARBA" id="ARBA00008982"/>
    </source>
</evidence>
<dbReference type="Pfam" id="PF00162">
    <property type="entry name" value="PGK"/>
    <property type="match status" value="1"/>
</dbReference>
<dbReference type="GO" id="GO:0004618">
    <property type="term" value="F:phosphoglycerate kinase activity"/>
    <property type="evidence" value="ECO:0007669"/>
    <property type="project" value="UniProtKB-EC"/>
</dbReference>
<dbReference type="Gene3D" id="3.40.50.1260">
    <property type="entry name" value="Phosphoglycerate kinase, N-terminal domain"/>
    <property type="match status" value="1"/>
</dbReference>
<sequence length="168" mass="18894">MRVDFSVPIKENPDRPFLAIVGGAKVADKIELIESLLDKVDEMIIGSGMAYIFLKVLNYMEIRNSLFDAEVAKIVEEIVAKANENKVVIHLPVDFAKVDKFTEDANTGSVKIADVIPSGWMGLEGGPEKVKNLSSLFQKLKPLYEMRLLAFLNFKNLQTVLRQLWVQL</sequence>
<keyword evidence="8" id="KW-0418">Kinase</keyword>
<evidence type="ECO:0000256" key="1">
    <source>
        <dbReference type="ARBA" id="ARBA00001946"/>
    </source>
</evidence>
<dbReference type="GO" id="GO:0006096">
    <property type="term" value="P:glycolytic process"/>
    <property type="evidence" value="ECO:0007669"/>
    <property type="project" value="UniProtKB-KW"/>
</dbReference>
<dbReference type="InterPro" id="IPR015824">
    <property type="entry name" value="Phosphoglycerate_kinase_N"/>
</dbReference>
<comment type="pathway">
    <text evidence="2">Carbohydrate degradation; glycolysis; pyruvate from D-glyceraldehyde 3-phosphate: step 2/5.</text>
</comment>
<evidence type="ECO:0000256" key="9">
    <source>
        <dbReference type="ARBA" id="ARBA00022840"/>
    </source>
</evidence>
<dbReference type="Proteomes" id="UP001187531">
    <property type="component" value="Unassembled WGS sequence"/>
</dbReference>
<dbReference type="GO" id="GO:0006094">
    <property type="term" value="P:gluconeogenesis"/>
    <property type="evidence" value="ECO:0007669"/>
    <property type="project" value="TreeGrafter"/>
</dbReference>
<dbReference type="GO" id="GO:0046872">
    <property type="term" value="F:metal ion binding"/>
    <property type="evidence" value="ECO:0007669"/>
    <property type="project" value="UniProtKB-KW"/>
</dbReference>
<comment type="caution">
    <text evidence="12">The sequence shown here is derived from an EMBL/GenBank/DDBJ whole genome shotgun (WGS) entry which is preliminary data.</text>
</comment>
<evidence type="ECO:0000256" key="11">
    <source>
        <dbReference type="ARBA" id="ARBA00023152"/>
    </source>
</evidence>
<evidence type="ECO:0000256" key="6">
    <source>
        <dbReference type="ARBA" id="ARBA00022723"/>
    </source>
</evidence>
<protein>
    <recommendedName>
        <fullName evidence="4">phosphoglycerate kinase</fullName>
        <ecNumber evidence="4">2.7.2.3</ecNumber>
    </recommendedName>
</protein>
<dbReference type="EC" id="2.7.2.3" evidence="4"/>
<dbReference type="GO" id="GO:0005829">
    <property type="term" value="C:cytosol"/>
    <property type="evidence" value="ECO:0007669"/>
    <property type="project" value="TreeGrafter"/>
</dbReference>
<organism evidence="12 13">
    <name type="scientific">Artemia franciscana</name>
    <name type="common">Brine shrimp</name>
    <name type="synonym">Artemia sanfranciscana</name>
    <dbReference type="NCBI Taxonomy" id="6661"/>
    <lineage>
        <taxon>Eukaryota</taxon>
        <taxon>Metazoa</taxon>
        <taxon>Ecdysozoa</taxon>
        <taxon>Arthropoda</taxon>
        <taxon>Crustacea</taxon>
        <taxon>Branchiopoda</taxon>
        <taxon>Anostraca</taxon>
        <taxon>Artemiidae</taxon>
        <taxon>Artemia</taxon>
    </lineage>
</organism>
<keyword evidence="7" id="KW-0547">Nucleotide-binding</keyword>
<name>A0AA88I9K0_ARTSF</name>
<evidence type="ECO:0000256" key="7">
    <source>
        <dbReference type="ARBA" id="ARBA00022741"/>
    </source>
</evidence>
<gene>
    <name evidence="12" type="ORF">QYM36_002878</name>
</gene>
<dbReference type="InterPro" id="IPR001576">
    <property type="entry name" value="Phosphoglycerate_kinase"/>
</dbReference>
<dbReference type="PANTHER" id="PTHR11406">
    <property type="entry name" value="PHOSPHOGLYCERATE KINASE"/>
    <property type="match status" value="1"/>
</dbReference>
<evidence type="ECO:0000256" key="4">
    <source>
        <dbReference type="ARBA" id="ARBA00013061"/>
    </source>
</evidence>
<evidence type="ECO:0000256" key="10">
    <source>
        <dbReference type="ARBA" id="ARBA00022842"/>
    </source>
</evidence>
<keyword evidence="6" id="KW-0479">Metal-binding</keyword>
<comment type="similarity">
    <text evidence="3">Belongs to the phosphoglycerate kinase family.</text>
</comment>
<keyword evidence="13" id="KW-1185">Reference proteome</keyword>
<reference evidence="12" key="1">
    <citation type="submission" date="2023-07" db="EMBL/GenBank/DDBJ databases">
        <title>Chromosome-level genome assembly of Artemia franciscana.</title>
        <authorList>
            <person name="Jo E."/>
        </authorList>
    </citation>
    <scope>NUCLEOTIDE SEQUENCE</scope>
    <source>
        <tissue evidence="12">Whole body</tissue>
    </source>
</reference>
<dbReference type="FunFam" id="3.40.50.1260:FF:000031">
    <property type="entry name" value="Phosphoglycerate kinase 1"/>
    <property type="match status" value="1"/>
</dbReference>
<dbReference type="InterPro" id="IPR036043">
    <property type="entry name" value="Phosphoglycerate_kinase_sf"/>
</dbReference>
<dbReference type="AlphaFoldDB" id="A0AA88I9K0"/>